<protein>
    <recommendedName>
        <fullName evidence="3">ELYS-like domain-containing protein</fullName>
    </recommendedName>
</protein>
<dbReference type="InterPro" id="IPR025151">
    <property type="entry name" value="ELYS_dom"/>
</dbReference>
<dbReference type="OrthoDB" id="20729at2759"/>
<dbReference type="Proteomes" id="UP000054302">
    <property type="component" value="Unassembled WGS sequence"/>
</dbReference>
<dbReference type="VEuPathDB" id="FungiDB:PV10_00220"/>
<dbReference type="EMBL" id="KN847520">
    <property type="protein sequence ID" value="KIV96339.1"/>
    <property type="molecule type" value="Genomic_DNA"/>
</dbReference>
<dbReference type="HOGENOM" id="CLU_070360_0_0_1"/>
<evidence type="ECO:0000256" key="1">
    <source>
        <dbReference type="ARBA" id="ARBA00004123"/>
    </source>
</evidence>
<sequence length="313" mass="35581">MAFNWQEFNTVWRDASDFSLEQKAIDNIVRHRKEFGDELFFDRIWKSIGLTQPSKKTYPPRSNQDLRSLWTKVVQSPAPDEQKLALLYYILLDSRQTLKTSPADTFIRKTHLPQKYELLILGLWELDHAQFARALEHLTDPTLTLPFADQILVALLKHPKSDPSLATAFYICVSPPLEDPKALDAYSDLLSSKDPIQAVYLARRQDQTNHKRLLDKLVVKILQEKTPNRRAEQATLLVGMALTKQEEEWLEQCLLSGPASKLPGASDTVLVRRIATGKLSAEDGEAIGRLKGEKIDGVNWENVRQSIQDAVPT</sequence>
<proteinExistence type="predicted"/>
<evidence type="ECO:0000256" key="2">
    <source>
        <dbReference type="ARBA" id="ARBA00023242"/>
    </source>
</evidence>
<accession>A0A0D1ZQT2</accession>
<dbReference type="RefSeq" id="XP_016227913.1">
    <property type="nucleotide sequence ID" value="XM_016364264.1"/>
</dbReference>
<evidence type="ECO:0000313" key="4">
    <source>
        <dbReference type="EMBL" id="KIV96339.1"/>
    </source>
</evidence>
<comment type="subcellular location">
    <subcellularLocation>
        <location evidence="1">Nucleus</location>
    </subcellularLocation>
</comment>
<feature type="domain" description="ELYS-like" evidence="3">
    <location>
        <begin position="39"/>
        <end position="256"/>
    </location>
</feature>
<reference evidence="4 5" key="1">
    <citation type="submission" date="2015-01" db="EMBL/GenBank/DDBJ databases">
        <title>The Genome Sequence of Exophiala mesophila CBS40295.</title>
        <authorList>
            <consortium name="The Broad Institute Genomics Platform"/>
            <person name="Cuomo C."/>
            <person name="de Hoog S."/>
            <person name="Gorbushina A."/>
            <person name="Stielow B."/>
            <person name="Teixiera M."/>
            <person name="Abouelleil A."/>
            <person name="Chapman S.B."/>
            <person name="Priest M."/>
            <person name="Young S.K."/>
            <person name="Wortman J."/>
            <person name="Nusbaum C."/>
            <person name="Birren B."/>
        </authorList>
    </citation>
    <scope>NUCLEOTIDE SEQUENCE [LARGE SCALE GENOMIC DNA]</scope>
    <source>
        <strain evidence="4 5">CBS 40295</strain>
    </source>
</reference>
<dbReference type="OMA" id="EGLWHLD"/>
<keyword evidence="5" id="KW-1185">Reference proteome</keyword>
<dbReference type="GeneID" id="27318065"/>
<dbReference type="Pfam" id="PF13934">
    <property type="entry name" value="ELYS"/>
    <property type="match status" value="1"/>
</dbReference>
<dbReference type="STRING" id="212818.A0A0D1ZQT2"/>
<dbReference type="GO" id="GO:0005634">
    <property type="term" value="C:nucleus"/>
    <property type="evidence" value="ECO:0007669"/>
    <property type="project" value="UniProtKB-SubCell"/>
</dbReference>
<evidence type="ECO:0000313" key="5">
    <source>
        <dbReference type="Proteomes" id="UP000054302"/>
    </source>
</evidence>
<organism evidence="4 5">
    <name type="scientific">Exophiala mesophila</name>
    <name type="common">Black yeast-like fungus</name>
    <dbReference type="NCBI Taxonomy" id="212818"/>
    <lineage>
        <taxon>Eukaryota</taxon>
        <taxon>Fungi</taxon>
        <taxon>Dikarya</taxon>
        <taxon>Ascomycota</taxon>
        <taxon>Pezizomycotina</taxon>
        <taxon>Eurotiomycetes</taxon>
        <taxon>Chaetothyriomycetidae</taxon>
        <taxon>Chaetothyriales</taxon>
        <taxon>Herpotrichiellaceae</taxon>
        <taxon>Exophiala</taxon>
    </lineage>
</organism>
<keyword evidence="2" id="KW-0539">Nucleus</keyword>
<gene>
    <name evidence="4" type="ORF">PV10_00220</name>
</gene>
<name>A0A0D1ZQT2_EXOME</name>
<evidence type="ECO:0000259" key="3">
    <source>
        <dbReference type="Pfam" id="PF13934"/>
    </source>
</evidence>
<dbReference type="AlphaFoldDB" id="A0A0D1ZQT2"/>